<gene>
    <name evidence="1" type="ORF">I4F81_002621</name>
</gene>
<keyword evidence="2" id="KW-1185">Reference proteome</keyword>
<sequence>MAPAFIPHGVFPAIKASHRHPASSVVRSAWVGGRPIVAAASTAAPSLHSARRPPPTATMESPAPAAAAAAAADSMAEAAPPNYVSPLSTRYASAGMRANFADLTRFRLWRKLWLALATAEAELGLEISPAQLAALRDAPDVDMVLAGSYERKLRHDVMAHVHALGDQAPEARPIIHLGATSCFVTDNSEVLQMRAALDLLLPTLWAAVSRLADFAEEHKDVATLAYTHFQPAQPTTVGKRACMWLQDLVEDGLRLEEVRAGLRLRGVKGTTGTQASFLALFDGDHAKVAALDAKVTEAMGFGTSVWRVTGQTYTRKQDFTVVAALAGVGQTAAKMANDIRLLAHMKEVEEPFGKEQIGSSAMAYKRNPMRSERINALSRFLQSLLMNPAETASTQWLERSLDDSANRRLAVTEAFLTTDAILQLVLNVSSGLVVHKKVVAKHLAEELPFMATETILMAAVRAGGDRQTLHENIRQHSMAAGARIKEEGLSNDLLDRIAADPAFAPVHDRLDELCEPQQFVGCAPQQVDDFVGGYVRGLLAERKVDGSAEGDVRI</sequence>
<organism evidence="1 2">
    <name type="scientific">Pyropia yezoensis</name>
    <name type="common">Susabi-nori</name>
    <name type="synonym">Porphyra yezoensis</name>
    <dbReference type="NCBI Taxonomy" id="2788"/>
    <lineage>
        <taxon>Eukaryota</taxon>
        <taxon>Rhodophyta</taxon>
        <taxon>Bangiophyceae</taxon>
        <taxon>Bangiales</taxon>
        <taxon>Bangiaceae</taxon>
        <taxon>Pyropia</taxon>
    </lineage>
</organism>
<proteinExistence type="predicted"/>
<comment type="caution">
    <text evidence="1">The sequence shown here is derived from an EMBL/GenBank/DDBJ whole genome shotgun (WGS) entry which is preliminary data.</text>
</comment>
<evidence type="ECO:0000313" key="2">
    <source>
        <dbReference type="Proteomes" id="UP000798662"/>
    </source>
</evidence>
<name>A0ACC3BPY7_PYRYE</name>
<evidence type="ECO:0000313" key="1">
    <source>
        <dbReference type="EMBL" id="KAK1860029.1"/>
    </source>
</evidence>
<accession>A0ACC3BPY7</accession>
<protein>
    <submittedName>
        <fullName evidence="1">Uncharacterized protein</fullName>
    </submittedName>
</protein>
<dbReference type="EMBL" id="CM020618">
    <property type="protein sequence ID" value="KAK1860029.1"/>
    <property type="molecule type" value="Genomic_DNA"/>
</dbReference>
<dbReference type="Proteomes" id="UP000798662">
    <property type="component" value="Chromosome 1"/>
</dbReference>
<reference evidence="1" key="1">
    <citation type="submission" date="2019-11" db="EMBL/GenBank/DDBJ databases">
        <title>Nori genome reveals adaptations in red seaweeds to the harsh intertidal environment.</title>
        <authorList>
            <person name="Wang D."/>
            <person name="Mao Y."/>
        </authorList>
    </citation>
    <scope>NUCLEOTIDE SEQUENCE</scope>
    <source>
        <tissue evidence="1">Gametophyte</tissue>
    </source>
</reference>